<evidence type="ECO:0000313" key="2">
    <source>
        <dbReference type="Proteomes" id="UP001410394"/>
    </source>
</evidence>
<keyword evidence="2" id="KW-1185">Reference proteome</keyword>
<evidence type="ECO:0000313" key="1">
    <source>
        <dbReference type="EMBL" id="MEN3068767.1"/>
    </source>
</evidence>
<dbReference type="Pfam" id="PF04365">
    <property type="entry name" value="BrnT_toxin"/>
    <property type="match status" value="1"/>
</dbReference>
<dbReference type="Gene3D" id="3.10.450.530">
    <property type="entry name" value="Ribonuclease toxin, BrnT, of type II toxin-antitoxin system"/>
    <property type="match status" value="1"/>
</dbReference>
<proteinExistence type="predicted"/>
<gene>
    <name evidence="1" type="ORF">ABDB84_09775</name>
</gene>
<name>A0ABU9YZ59_9RHOO</name>
<dbReference type="EMBL" id="JBDIVE010000004">
    <property type="protein sequence ID" value="MEN3068767.1"/>
    <property type="molecule type" value="Genomic_DNA"/>
</dbReference>
<comment type="caution">
    <text evidence="1">The sequence shown here is derived from an EMBL/GenBank/DDBJ whole genome shotgun (WGS) entry which is preliminary data.</text>
</comment>
<dbReference type="Proteomes" id="UP001410394">
    <property type="component" value="Unassembled WGS sequence"/>
</dbReference>
<protein>
    <submittedName>
        <fullName evidence="1">BrnT family toxin</fullName>
    </submittedName>
</protein>
<reference evidence="1 2" key="1">
    <citation type="journal article" date="2018" name="Int. J. Syst. Evol. Microbiol.">
        <title>Uliginosibacterium sediminicola sp. nov., isolated from freshwater sediment.</title>
        <authorList>
            <person name="Hwang W.M."/>
            <person name="Kim S.M."/>
            <person name="Kang K."/>
            <person name="Ahn T.Y."/>
        </authorList>
    </citation>
    <scope>NUCLEOTIDE SEQUENCE [LARGE SCALE GENOMIC DNA]</scope>
    <source>
        <strain evidence="1 2">M1-21</strain>
    </source>
</reference>
<dbReference type="InterPro" id="IPR038573">
    <property type="entry name" value="BrnT_sf"/>
</dbReference>
<sequence length="71" mass="8046">MEHAAEVFLDPFITLSDASRNAETRDAALGVDFAFRVLFVVPMIVEDDYIRIISARKAEALERKRYENGNA</sequence>
<organism evidence="1 2">
    <name type="scientific">Uliginosibacterium sediminicola</name>
    <dbReference type="NCBI Taxonomy" id="2024550"/>
    <lineage>
        <taxon>Bacteria</taxon>
        <taxon>Pseudomonadati</taxon>
        <taxon>Pseudomonadota</taxon>
        <taxon>Betaproteobacteria</taxon>
        <taxon>Rhodocyclales</taxon>
        <taxon>Zoogloeaceae</taxon>
        <taxon>Uliginosibacterium</taxon>
    </lineage>
</organism>
<accession>A0ABU9YZ59</accession>
<dbReference type="InterPro" id="IPR007460">
    <property type="entry name" value="BrnT_toxin"/>
</dbReference>
<dbReference type="RefSeq" id="WP_428715087.1">
    <property type="nucleotide sequence ID" value="NZ_JBDIVE010000004.1"/>
</dbReference>